<keyword evidence="2" id="KW-1185">Reference proteome</keyword>
<evidence type="ECO:0000313" key="1">
    <source>
        <dbReference type="EMBL" id="KAH3663789.1"/>
    </source>
</evidence>
<organism evidence="1 2">
    <name type="scientific">Ogataea philodendri</name>
    <dbReference type="NCBI Taxonomy" id="1378263"/>
    <lineage>
        <taxon>Eukaryota</taxon>
        <taxon>Fungi</taxon>
        <taxon>Dikarya</taxon>
        <taxon>Ascomycota</taxon>
        <taxon>Saccharomycotina</taxon>
        <taxon>Pichiomycetes</taxon>
        <taxon>Pichiales</taxon>
        <taxon>Pichiaceae</taxon>
        <taxon>Ogataea</taxon>
    </lineage>
</organism>
<dbReference type="RefSeq" id="XP_046060125.1">
    <property type="nucleotide sequence ID" value="XM_046206350.1"/>
</dbReference>
<sequence>MGPELDRDDLIPVVALDSAVGDLKHKNVGGAKILELVHDLAHALALHHGGNSNPLAIVERRNGGCSSTRGELQQLGQHGSWGVVVAEHVLLGSKNTLEPRLDHLDEFRVRWVLRNNQMSGGVEDGVDGVQPGGLHGLSALDEIHNGISDAQSATGLDGTTHKLDLGLDRRAGFDTLELLEELGGESGERRNDGLSHELLWRLVAAVLWHLDLLLSFPEFHQQVAIAVHFLDLDHQLEVQQQQELQLQVVELLQRQPSDFSVSGVFIENVAEKLTGHGDSRDDESVDISLASTIFCSSADSISSRSLTWWLTMSRWSPGGPVCGSEANVTGSGCLDSDEEENCACGTAGWNWLCCGSTEPRGNEEDWMNDWDGADAEIKWGLWDSYVGVVKDCWASWYNVLEEELVENAMSLEMVVVAVAGAGCGGNPCCPKEPNCVAIGPE</sequence>
<dbReference type="EMBL" id="JAEUBE010000366">
    <property type="protein sequence ID" value="KAH3663789.1"/>
    <property type="molecule type" value="Genomic_DNA"/>
</dbReference>
<reference evidence="1" key="1">
    <citation type="journal article" date="2021" name="Open Biol.">
        <title>Shared evolutionary footprints suggest mitochondrial oxidative damage underlies multiple complex I losses in fungi.</title>
        <authorList>
            <person name="Schikora-Tamarit M.A."/>
            <person name="Marcet-Houben M."/>
            <person name="Nosek J."/>
            <person name="Gabaldon T."/>
        </authorList>
    </citation>
    <scope>NUCLEOTIDE SEQUENCE</scope>
    <source>
        <strain evidence="1">CBS6075</strain>
    </source>
</reference>
<gene>
    <name evidence="1" type="ORF">OGAPHI_005192</name>
</gene>
<name>A0A9P8P2B4_9ASCO</name>
<comment type="caution">
    <text evidence="1">The sequence shown here is derived from an EMBL/GenBank/DDBJ whole genome shotgun (WGS) entry which is preliminary data.</text>
</comment>
<dbReference type="GeneID" id="70237156"/>
<dbReference type="Proteomes" id="UP000769157">
    <property type="component" value="Unassembled WGS sequence"/>
</dbReference>
<dbReference type="AlphaFoldDB" id="A0A9P8P2B4"/>
<reference evidence="1" key="2">
    <citation type="submission" date="2021-01" db="EMBL/GenBank/DDBJ databases">
        <authorList>
            <person name="Schikora-Tamarit M.A."/>
        </authorList>
    </citation>
    <scope>NUCLEOTIDE SEQUENCE</scope>
    <source>
        <strain evidence="1">CBS6075</strain>
    </source>
</reference>
<proteinExistence type="predicted"/>
<evidence type="ECO:0000313" key="2">
    <source>
        <dbReference type="Proteomes" id="UP000769157"/>
    </source>
</evidence>
<protein>
    <submittedName>
        <fullName evidence="1">Uncharacterized protein</fullName>
    </submittedName>
</protein>
<accession>A0A9P8P2B4</accession>